<reference evidence="2" key="1">
    <citation type="submission" date="2017-01" db="EMBL/GenBank/DDBJ databases">
        <authorList>
            <person name="Wang Y."/>
            <person name="White M."/>
            <person name="Kvist S."/>
            <person name="Moncalvo J.-M."/>
        </authorList>
    </citation>
    <scope>NUCLEOTIDE SEQUENCE [LARGE SCALE GENOMIC DNA]</scope>
    <source>
        <strain evidence="2">ID-206-W2</strain>
    </source>
</reference>
<accession>A0A1R1Y906</accession>
<dbReference type="Proteomes" id="UP000187429">
    <property type="component" value="Unassembled WGS sequence"/>
</dbReference>
<dbReference type="InterPro" id="IPR012349">
    <property type="entry name" value="Split_barrel_FMN-bd"/>
</dbReference>
<dbReference type="AlphaFoldDB" id="A0A1R1Y906"/>
<proteinExistence type="predicted"/>
<protein>
    <recommendedName>
        <fullName evidence="3">Flavin-nucleotide-binding protein</fullName>
    </recommendedName>
</protein>
<keyword evidence="2" id="KW-1185">Reference proteome</keyword>
<dbReference type="PANTHER" id="PTHR34071">
    <property type="entry name" value="5-NITROIMIDAZOLE ANTIBIOTICS RESISTANCE PROTEIN, NIMA-FAMILY-RELATED PROTEIN-RELATED"/>
    <property type="match status" value="1"/>
</dbReference>
<dbReference type="PANTHER" id="PTHR34071:SF2">
    <property type="entry name" value="FLAVIN-NUCLEOTIDE-BINDING PROTEIN"/>
    <property type="match status" value="1"/>
</dbReference>
<sequence length="256" mass="28690">MATYEPTSSKAVNFVKRLRERAHYDHETVHKILDAGLLAHVGFKVPKKKNSVKSDTEDSEDEYPNVIPMIFCRIGQTIYLHGYISGRVVKALSGPVAGSTSEEQAPKATVTVSIMDGLIVALSSMHNSNNYRSVCCFGKARLVEDRDEKIKALTEIVDKQFLGGKKWDDSREINDIEYKTTRVIAIDIEAASAKKKFAGPKDDKEDIENPEVVKKIWTGVIPIKSVFGKPEDSDYNEAQVPEYVSNLENKSIYLYQ</sequence>
<name>A0A1R1Y906_9FUNG</name>
<dbReference type="OrthoDB" id="444432at2759"/>
<evidence type="ECO:0000313" key="1">
    <source>
        <dbReference type="EMBL" id="OMJ23417.1"/>
    </source>
</evidence>
<comment type="caution">
    <text evidence="1">The sequence shown here is derived from an EMBL/GenBank/DDBJ whole genome shotgun (WGS) entry which is preliminary data.</text>
</comment>
<evidence type="ECO:0008006" key="3">
    <source>
        <dbReference type="Google" id="ProtNLM"/>
    </source>
</evidence>
<dbReference type="EMBL" id="LSSM01002029">
    <property type="protein sequence ID" value="OMJ23417.1"/>
    <property type="molecule type" value="Genomic_DNA"/>
</dbReference>
<dbReference type="Pfam" id="PF12900">
    <property type="entry name" value="Pyridox_ox_2"/>
    <property type="match status" value="1"/>
</dbReference>
<organism evidence="1 2">
    <name type="scientific">Smittium culicis</name>
    <dbReference type="NCBI Taxonomy" id="133412"/>
    <lineage>
        <taxon>Eukaryota</taxon>
        <taxon>Fungi</taxon>
        <taxon>Fungi incertae sedis</taxon>
        <taxon>Zoopagomycota</taxon>
        <taxon>Kickxellomycotina</taxon>
        <taxon>Harpellomycetes</taxon>
        <taxon>Harpellales</taxon>
        <taxon>Legeriomycetaceae</taxon>
        <taxon>Smittium</taxon>
    </lineage>
</organism>
<evidence type="ECO:0000313" key="2">
    <source>
        <dbReference type="Proteomes" id="UP000187429"/>
    </source>
</evidence>
<gene>
    <name evidence="1" type="ORF">AYI69_g4997</name>
</gene>
<dbReference type="SUPFAM" id="SSF50475">
    <property type="entry name" value="FMN-binding split barrel"/>
    <property type="match status" value="1"/>
</dbReference>
<dbReference type="InterPro" id="IPR024747">
    <property type="entry name" value="Pyridox_Oxase-rel"/>
</dbReference>
<dbReference type="Gene3D" id="2.30.110.10">
    <property type="entry name" value="Electron Transport, Fmn-binding Protein, Chain A"/>
    <property type="match status" value="1"/>
</dbReference>